<reference evidence="3" key="1">
    <citation type="submission" date="2024-02" db="EMBL/GenBank/DDBJ databases">
        <authorList>
            <consortium name="ELIXIR-Norway"/>
            <consortium name="Elixir Norway"/>
        </authorList>
    </citation>
    <scope>NUCLEOTIDE SEQUENCE</scope>
</reference>
<feature type="compositionally biased region" description="Basic and acidic residues" evidence="1">
    <location>
        <begin position="138"/>
        <end position="147"/>
    </location>
</feature>
<proteinExistence type="predicted"/>
<protein>
    <submittedName>
        <fullName evidence="3">Uncharacterized protein</fullName>
    </submittedName>
</protein>
<feature type="compositionally biased region" description="Low complexity" evidence="1">
    <location>
        <begin position="43"/>
        <end position="52"/>
    </location>
</feature>
<gene>
    <name evidence="3" type="ORF">CSSPTR1EN2_LOCUS13179</name>
</gene>
<evidence type="ECO:0000256" key="2">
    <source>
        <dbReference type="SAM" id="SignalP"/>
    </source>
</evidence>
<sequence length="201" mass="20938">MEKVSCKRLLVLFLLLGLVAAAFAYGEDKVEEVSTAAKEKAAEAQGAAESVTGWGKEKLDTVPKQSAESIERAKETASDTASGVTDSGKEKLGDVSSKLQEGSEHAKSTGDEVVGKTHETVQATSDKASEAAGVASGKTKESAHVAGEKSQGAYESTKQILEEQYEAAKGVVNEHLKAASKLASDVGEHVKHLTGAGHEEL</sequence>
<evidence type="ECO:0000313" key="3">
    <source>
        <dbReference type="EMBL" id="CAK9216030.1"/>
    </source>
</evidence>
<evidence type="ECO:0000256" key="1">
    <source>
        <dbReference type="SAM" id="MobiDB-lite"/>
    </source>
</evidence>
<keyword evidence="4" id="KW-1185">Reference proteome</keyword>
<evidence type="ECO:0000313" key="4">
    <source>
        <dbReference type="Proteomes" id="UP001497512"/>
    </source>
</evidence>
<accession>A0ABP0U9S9</accession>
<name>A0ABP0U9S9_9BRYO</name>
<dbReference type="Proteomes" id="UP001497512">
    <property type="component" value="Chromosome 2"/>
</dbReference>
<dbReference type="EMBL" id="OZ019894">
    <property type="protein sequence ID" value="CAK9216030.1"/>
    <property type="molecule type" value="Genomic_DNA"/>
</dbReference>
<feature type="compositionally biased region" description="Basic and acidic residues" evidence="1">
    <location>
        <begin position="101"/>
        <end position="119"/>
    </location>
</feature>
<feature type="chain" id="PRO_5045313092" evidence="2">
    <location>
        <begin position="25"/>
        <end position="201"/>
    </location>
</feature>
<keyword evidence="2" id="KW-0732">Signal</keyword>
<organism evidence="3 4">
    <name type="scientific">Sphagnum troendelagicum</name>
    <dbReference type="NCBI Taxonomy" id="128251"/>
    <lineage>
        <taxon>Eukaryota</taxon>
        <taxon>Viridiplantae</taxon>
        <taxon>Streptophyta</taxon>
        <taxon>Embryophyta</taxon>
        <taxon>Bryophyta</taxon>
        <taxon>Sphagnophytina</taxon>
        <taxon>Sphagnopsida</taxon>
        <taxon>Sphagnales</taxon>
        <taxon>Sphagnaceae</taxon>
        <taxon>Sphagnum</taxon>
    </lineage>
</organism>
<feature type="signal peptide" evidence="2">
    <location>
        <begin position="1"/>
        <end position="24"/>
    </location>
</feature>
<feature type="region of interest" description="Disordered" evidence="1">
    <location>
        <begin position="34"/>
        <end position="154"/>
    </location>
</feature>